<evidence type="ECO:0000256" key="8">
    <source>
        <dbReference type="SAM" id="MobiDB-lite"/>
    </source>
</evidence>
<dbReference type="InterPro" id="IPR036236">
    <property type="entry name" value="Znf_C2H2_sf"/>
</dbReference>
<feature type="domain" description="C2H2-type" evidence="9">
    <location>
        <begin position="802"/>
        <end position="830"/>
    </location>
</feature>
<protein>
    <recommendedName>
        <fullName evidence="9">C2H2-type domain-containing protein</fullName>
    </recommendedName>
</protein>
<feature type="domain" description="C2H2-type" evidence="9">
    <location>
        <begin position="255"/>
        <end position="282"/>
    </location>
</feature>
<feature type="domain" description="C2H2-type" evidence="9">
    <location>
        <begin position="327"/>
        <end position="357"/>
    </location>
</feature>
<feature type="region of interest" description="Disordered" evidence="8">
    <location>
        <begin position="123"/>
        <end position="150"/>
    </location>
</feature>
<dbReference type="PANTHER" id="PTHR24376:SF235">
    <property type="entry name" value="C2H2-TYPE DOMAIN-CONTAINING PROTEIN"/>
    <property type="match status" value="1"/>
</dbReference>
<keyword evidence="5" id="KW-0862">Zinc</keyword>
<comment type="subcellular location">
    <subcellularLocation>
        <location evidence="1">Nucleus</location>
    </subcellularLocation>
</comment>
<feature type="compositionally biased region" description="Polar residues" evidence="8">
    <location>
        <begin position="39"/>
        <end position="52"/>
    </location>
</feature>
<dbReference type="Proteomes" id="UP000799640">
    <property type="component" value="Unassembled WGS sequence"/>
</dbReference>
<accession>A0A6G1HRE6</accession>
<feature type="compositionally biased region" description="Basic and acidic residues" evidence="8">
    <location>
        <begin position="507"/>
        <end position="522"/>
    </location>
</feature>
<sequence>MCTGGKKTEKQCYRCKNCGSVFGNSIALDQHLRTKHGKSNTTNGKPATSTGGKKTDIQRYRREKCWKDFDSSGARDQHAMTTHGKLDTTNGKQTTSTGGKKIEKQCYHCEECGKDFGTSNVRKQHVRTKRGRSDTKPDTTNGKPTTSTDGKKIEKESYCCEGCGMSFGLFRALDQHELVMRYGEESEESEFDGLGWPTKCHICGEQCYSTFTLQEHIWVKHDKRGGPKSDFDLKSRTEEKKPAVDGIAKKASDMILCGGCEKKLSDFAALKDHCRRHMRDRHDRPNACLICGNDFASASVWVQHVSTEHGELDNPDIKTTVEVVEEELCRCLCGKLFGSAKALGQHQRSEGHGGDDECELNGIAPPPVGCPHCGEKFSKWLTHRTLWTRSESVDKNLDRKSRTEGKKAAVKGVVEKASFVFQCTHCDEKFDHKALHEHWEDIIVAVPTQFPISKCPNCNKEFSDFETFVVQWLAIYKRTLAPWSGVGGEDSRVPSMPSPPLGGSDDFDSKSRTDGTKAHEAVEKSSASQRILCIGCDVRFSDFAAFAHHWEAIHKDPSTPFPCTRCDIELPDMQNLGDHWKTFHSYLIVCMRCDKDFSGFGTYDDHWKVAHNDPILCTRCDKEIPDILAHLDAMHGGIAAMLSWMRNEEGRAPSDVSQTVEENTDSGSKEGKKTAEAVEKSYLAFQLQCTGCDKKFPDFCNIFEHWDAMHMGPSAPLPWANIDNNNAHSKPGSQAATSPEDDMQWRDKYKILEEEAKERKEGEDAKTPEEEDEVVFQRPTLIQRPAVVKPPVVVERTATNCRTCPECHKWFAQPEHMKQHRRDAHTSTKCPRCRKILKTVEGKEQHMRDFHRAPA</sequence>
<evidence type="ECO:0000256" key="4">
    <source>
        <dbReference type="ARBA" id="ARBA00022771"/>
    </source>
</evidence>
<reference evidence="10" key="1">
    <citation type="journal article" date="2020" name="Stud. Mycol.">
        <title>101 Dothideomycetes genomes: a test case for predicting lifestyles and emergence of pathogens.</title>
        <authorList>
            <person name="Haridas S."/>
            <person name="Albert R."/>
            <person name="Binder M."/>
            <person name="Bloem J."/>
            <person name="Labutti K."/>
            <person name="Salamov A."/>
            <person name="Andreopoulos B."/>
            <person name="Baker S."/>
            <person name="Barry K."/>
            <person name="Bills G."/>
            <person name="Bluhm B."/>
            <person name="Cannon C."/>
            <person name="Castanera R."/>
            <person name="Culley D."/>
            <person name="Daum C."/>
            <person name="Ezra D."/>
            <person name="Gonzalez J."/>
            <person name="Henrissat B."/>
            <person name="Kuo A."/>
            <person name="Liang C."/>
            <person name="Lipzen A."/>
            <person name="Lutzoni F."/>
            <person name="Magnuson J."/>
            <person name="Mondo S."/>
            <person name="Nolan M."/>
            <person name="Ohm R."/>
            <person name="Pangilinan J."/>
            <person name="Park H.-J."/>
            <person name="Ramirez L."/>
            <person name="Alfaro M."/>
            <person name="Sun H."/>
            <person name="Tritt A."/>
            <person name="Yoshinaga Y."/>
            <person name="Zwiers L.-H."/>
            <person name="Turgeon B."/>
            <person name="Goodwin S."/>
            <person name="Spatafora J."/>
            <person name="Crous P."/>
            <person name="Grigoriev I."/>
        </authorList>
    </citation>
    <scope>NUCLEOTIDE SEQUENCE</scope>
    <source>
        <strain evidence="10">CBS 262.69</strain>
    </source>
</reference>
<keyword evidence="2" id="KW-0479">Metal-binding</keyword>
<dbReference type="EMBL" id="ML996700">
    <property type="protein sequence ID" value="KAF2398481.1"/>
    <property type="molecule type" value="Genomic_DNA"/>
</dbReference>
<feature type="compositionally biased region" description="Polar residues" evidence="8">
    <location>
        <begin position="138"/>
        <end position="148"/>
    </location>
</feature>
<dbReference type="PROSITE" id="PS50157">
    <property type="entry name" value="ZINC_FINGER_C2H2_2"/>
    <property type="match status" value="7"/>
</dbReference>
<evidence type="ECO:0000256" key="3">
    <source>
        <dbReference type="ARBA" id="ARBA00022737"/>
    </source>
</evidence>
<keyword evidence="11" id="KW-1185">Reference proteome</keyword>
<feature type="domain" description="C2H2-type" evidence="9">
    <location>
        <begin position="107"/>
        <end position="137"/>
    </location>
</feature>
<dbReference type="PROSITE" id="PS00028">
    <property type="entry name" value="ZINC_FINGER_C2H2_1"/>
    <property type="match status" value="10"/>
</dbReference>
<feature type="region of interest" description="Disordered" evidence="8">
    <location>
        <begin position="721"/>
        <end position="745"/>
    </location>
</feature>
<feature type="region of interest" description="Disordered" evidence="8">
    <location>
        <begin position="650"/>
        <end position="673"/>
    </location>
</feature>
<evidence type="ECO:0000313" key="11">
    <source>
        <dbReference type="Proteomes" id="UP000799640"/>
    </source>
</evidence>
<dbReference type="OrthoDB" id="6077919at2759"/>
<dbReference type="SUPFAM" id="SSF57667">
    <property type="entry name" value="beta-beta-alpha zinc fingers"/>
    <property type="match status" value="1"/>
</dbReference>
<keyword evidence="3" id="KW-0677">Repeat</keyword>
<dbReference type="PANTHER" id="PTHR24376">
    <property type="entry name" value="ZINC FINGER PROTEIN"/>
    <property type="match status" value="1"/>
</dbReference>
<organism evidence="10 11">
    <name type="scientific">Trichodelitschia bisporula</name>
    <dbReference type="NCBI Taxonomy" id="703511"/>
    <lineage>
        <taxon>Eukaryota</taxon>
        <taxon>Fungi</taxon>
        <taxon>Dikarya</taxon>
        <taxon>Ascomycota</taxon>
        <taxon>Pezizomycotina</taxon>
        <taxon>Dothideomycetes</taxon>
        <taxon>Dothideomycetes incertae sedis</taxon>
        <taxon>Phaeotrichales</taxon>
        <taxon>Phaeotrichaceae</taxon>
        <taxon>Trichodelitschia</taxon>
    </lineage>
</organism>
<name>A0A6G1HRE6_9PEZI</name>
<dbReference type="GO" id="GO:0008270">
    <property type="term" value="F:zinc ion binding"/>
    <property type="evidence" value="ECO:0007669"/>
    <property type="project" value="UniProtKB-KW"/>
</dbReference>
<dbReference type="Gene3D" id="3.30.160.60">
    <property type="entry name" value="Classic Zinc Finger"/>
    <property type="match status" value="5"/>
</dbReference>
<feature type="region of interest" description="Disordered" evidence="8">
    <location>
        <begin position="486"/>
        <end position="522"/>
    </location>
</feature>
<keyword evidence="6" id="KW-0539">Nucleus</keyword>
<dbReference type="InterPro" id="IPR013087">
    <property type="entry name" value="Znf_C2H2_type"/>
</dbReference>
<feature type="domain" description="C2H2-type" evidence="9">
    <location>
        <begin position="158"/>
        <end position="186"/>
    </location>
</feature>
<keyword evidence="4 7" id="KW-0863">Zinc-finger</keyword>
<evidence type="ECO:0000256" key="2">
    <source>
        <dbReference type="ARBA" id="ARBA00022723"/>
    </source>
</evidence>
<gene>
    <name evidence="10" type="ORF">EJ06DRAFT_558311</name>
</gene>
<dbReference type="GO" id="GO:0005634">
    <property type="term" value="C:nucleus"/>
    <property type="evidence" value="ECO:0007669"/>
    <property type="project" value="UniProtKB-SubCell"/>
</dbReference>
<proteinExistence type="predicted"/>
<feature type="compositionally biased region" description="Polar residues" evidence="8">
    <location>
        <begin position="722"/>
        <end position="737"/>
    </location>
</feature>
<dbReference type="SMART" id="SM00355">
    <property type="entry name" value="ZnF_C2H2"/>
    <property type="match status" value="16"/>
</dbReference>
<feature type="compositionally biased region" description="Polar residues" evidence="8">
    <location>
        <begin position="87"/>
        <end position="97"/>
    </location>
</feature>
<feature type="region of interest" description="Disordered" evidence="8">
    <location>
        <begin position="33"/>
        <end position="56"/>
    </location>
</feature>
<feature type="domain" description="C2H2-type" evidence="9">
    <location>
        <begin position="687"/>
        <end position="715"/>
    </location>
</feature>
<feature type="region of interest" description="Disordered" evidence="8">
    <location>
        <begin position="76"/>
        <end position="97"/>
    </location>
</feature>
<evidence type="ECO:0000313" key="10">
    <source>
        <dbReference type="EMBL" id="KAF2398481.1"/>
    </source>
</evidence>
<evidence type="ECO:0000256" key="6">
    <source>
        <dbReference type="ARBA" id="ARBA00023242"/>
    </source>
</evidence>
<feature type="domain" description="C2H2-type" evidence="9">
    <location>
        <begin position="13"/>
        <end position="41"/>
    </location>
</feature>
<evidence type="ECO:0000256" key="7">
    <source>
        <dbReference type="PROSITE-ProRule" id="PRU00042"/>
    </source>
</evidence>
<evidence type="ECO:0000259" key="9">
    <source>
        <dbReference type="PROSITE" id="PS50157"/>
    </source>
</evidence>
<dbReference type="AlphaFoldDB" id="A0A6G1HRE6"/>
<evidence type="ECO:0000256" key="1">
    <source>
        <dbReference type="ARBA" id="ARBA00004123"/>
    </source>
</evidence>
<evidence type="ECO:0000256" key="5">
    <source>
        <dbReference type="ARBA" id="ARBA00022833"/>
    </source>
</evidence>